<dbReference type="SUPFAM" id="SSF74650">
    <property type="entry name" value="Galactose mutarotase-like"/>
    <property type="match status" value="1"/>
</dbReference>
<accession>A0A8K0UHK1</accession>
<dbReference type="GO" id="GO:0004034">
    <property type="term" value="F:aldose 1-epimerase activity"/>
    <property type="evidence" value="ECO:0007669"/>
    <property type="project" value="TreeGrafter"/>
</dbReference>
<evidence type="ECO:0000313" key="1">
    <source>
        <dbReference type="EMBL" id="KAH8092568.1"/>
    </source>
</evidence>
<dbReference type="InterPro" id="IPR008183">
    <property type="entry name" value="Aldose_1/G6P_1-epimerase"/>
</dbReference>
<dbReference type="InterPro" id="IPR014718">
    <property type="entry name" value="GH-type_carb-bd"/>
</dbReference>
<dbReference type="Gene3D" id="2.70.98.10">
    <property type="match status" value="1"/>
</dbReference>
<organism evidence="1 2">
    <name type="scientific">Cristinia sonorae</name>
    <dbReference type="NCBI Taxonomy" id="1940300"/>
    <lineage>
        <taxon>Eukaryota</taxon>
        <taxon>Fungi</taxon>
        <taxon>Dikarya</taxon>
        <taxon>Basidiomycota</taxon>
        <taxon>Agaricomycotina</taxon>
        <taxon>Agaricomycetes</taxon>
        <taxon>Agaricomycetidae</taxon>
        <taxon>Agaricales</taxon>
        <taxon>Pleurotineae</taxon>
        <taxon>Stephanosporaceae</taxon>
        <taxon>Cristinia</taxon>
    </lineage>
</organism>
<proteinExistence type="predicted"/>
<dbReference type="OrthoDB" id="274691at2759"/>
<reference evidence="1" key="1">
    <citation type="journal article" date="2021" name="New Phytol.">
        <title>Evolutionary innovations through gain and loss of genes in the ectomycorrhizal Boletales.</title>
        <authorList>
            <person name="Wu G."/>
            <person name="Miyauchi S."/>
            <person name="Morin E."/>
            <person name="Kuo A."/>
            <person name="Drula E."/>
            <person name="Varga T."/>
            <person name="Kohler A."/>
            <person name="Feng B."/>
            <person name="Cao Y."/>
            <person name="Lipzen A."/>
            <person name="Daum C."/>
            <person name="Hundley H."/>
            <person name="Pangilinan J."/>
            <person name="Johnson J."/>
            <person name="Barry K."/>
            <person name="LaButti K."/>
            <person name="Ng V."/>
            <person name="Ahrendt S."/>
            <person name="Min B."/>
            <person name="Choi I.G."/>
            <person name="Park H."/>
            <person name="Plett J.M."/>
            <person name="Magnuson J."/>
            <person name="Spatafora J.W."/>
            <person name="Nagy L.G."/>
            <person name="Henrissat B."/>
            <person name="Grigoriev I.V."/>
            <person name="Yang Z.L."/>
            <person name="Xu J."/>
            <person name="Martin F.M."/>
        </authorList>
    </citation>
    <scope>NUCLEOTIDE SEQUENCE</scope>
    <source>
        <strain evidence="1">KKN 215</strain>
    </source>
</reference>
<dbReference type="AlphaFoldDB" id="A0A8K0UHK1"/>
<dbReference type="PANTHER" id="PTHR10091:SF0">
    <property type="entry name" value="GALACTOSE MUTAROTASE"/>
    <property type="match status" value="1"/>
</dbReference>
<dbReference type="EMBL" id="JAEVFJ010000031">
    <property type="protein sequence ID" value="KAH8092568.1"/>
    <property type="molecule type" value="Genomic_DNA"/>
</dbReference>
<name>A0A8K0UHK1_9AGAR</name>
<dbReference type="InterPro" id="IPR011013">
    <property type="entry name" value="Gal_mutarotase_sf_dom"/>
</dbReference>
<sequence length="430" mass="46576">MSAPEQRFTPVLLTLPGLTPTLALEILPHGVTLHRLFVQADGRTHDLLIGPENPADHLTQKYTNTIVGRYANRLPVNQDAFPLSRNGHSSTFTPQSNESPTVSLHGGRVGFDYVEWTPLLDPSESQLFTDAEKSHLNGSDGVVGVIFKRISEDGEEGYPGRLLVETLVSLVEPSGPQAESVKTGSELKLGSVVIVYRAKLLDEGKVTPINLTQHWGFNLDASLKESLTVKEHTLSIKADHTIELNNVGLSTGSLLPVTGTHHAHAEKESKKIGEKWPTSGYDEFYVFSPRSTPTLPTRVPVSEFTPTSDLLKEIITSEASSKDPLVQLASEKSGLRVSFDSNQSGVQFYSNNLTNEKNGARKKIHGGSGVSGAGDSYGVGSAAFLEFHEPLAAWLNPSTIGHSGNDTLLASGEIYNNFVKMDVWFKSPVA</sequence>
<dbReference type="Proteomes" id="UP000813824">
    <property type="component" value="Unassembled WGS sequence"/>
</dbReference>
<protein>
    <submittedName>
        <fullName evidence="1">Galactose mutarotase-like protein</fullName>
    </submittedName>
</protein>
<dbReference type="PANTHER" id="PTHR10091">
    <property type="entry name" value="ALDOSE-1-EPIMERASE"/>
    <property type="match status" value="1"/>
</dbReference>
<dbReference type="GO" id="GO:0006006">
    <property type="term" value="P:glucose metabolic process"/>
    <property type="evidence" value="ECO:0007669"/>
    <property type="project" value="TreeGrafter"/>
</dbReference>
<evidence type="ECO:0000313" key="2">
    <source>
        <dbReference type="Proteomes" id="UP000813824"/>
    </source>
</evidence>
<comment type="caution">
    <text evidence="1">The sequence shown here is derived from an EMBL/GenBank/DDBJ whole genome shotgun (WGS) entry which is preliminary data.</text>
</comment>
<dbReference type="GO" id="GO:0033499">
    <property type="term" value="P:galactose catabolic process via UDP-galactose, Leloir pathway"/>
    <property type="evidence" value="ECO:0007669"/>
    <property type="project" value="TreeGrafter"/>
</dbReference>
<keyword evidence="2" id="KW-1185">Reference proteome</keyword>
<dbReference type="Pfam" id="PF01263">
    <property type="entry name" value="Aldose_epim"/>
    <property type="match status" value="1"/>
</dbReference>
<dbReference type="GO" id="GO:0030246">
    <property type="term" value="F:carbohydrate binding"/>
    <property type="evidence" value="ECO:0007669"/>
    <property type="project" value="InterPro"/>
</dbReference>
<gene>
    <name evidence="1" type="ORF">BXZ70DRAFT_1001741</name>
</gene>